<accession>A0A0P0YQA6</accession>
<protein>
    <submittedName>
        <fullName evidence="2">Glycosyl transferase</fullName>
    </submittedName>
</protein>
<reference evidence="2" key="1">
    <citation type="submission" date="2014-04" db="EMBL/GenBank/DDBJ databases">
        <authorList>
            <person name="Harrison E."/>
        </authorList>
    </citation>
    <scope>NUCLEOTIDE SEQUENCE</scope>
    <source>
        <strain evidence="2">1754/49</strain>
    </source>
</reference>
<dbReference type="AlphaFoldDB" id="A0A0P0YQA6"/>
<dbReference type="Pfam" id="PF04765">
    <property type="entry name" value="TOD1_MUCI70"/>
    <property type="match status" value="1"/>
</dbReference>
<gene>
    <name evidence="2" type="primary">wctX</name>
</gene>
<evidence type="ECO:0000313" key="2">
    <source>
        <dbReference type="EMBL" id="BAT23398.1"/>
    </source>
</evidence>
<organism evidence="2">
    <name type="scientific">Klebsiella sp. 1754/49</name>
    <dbReference type="NCBI Taxonomy" id="1497799"/>
    <lineage>
        <taxon>Bacteria</taxon>
        <taxon>Pseudomonadati</taxon>
        <taxon>Pseudomonadota</taxon>
        <taxon>Gammaproteobacteria</taxon>
        <taxon>Enterobacterales</taxon>
        <taxon>Enterobacteriaceae</taxon>
        <taxon>Klebsiella/Raoultella group</taxon>
        <taxon>Klebsiella</taxon>
    </lineage>
</organism>
<feature type="domain" description="TOD1/MUCI70 glycosyltransferase-like" evidence="1">
    <location>
        <begin position="48"/>
        <end position="197"/>
    </location>
</feature>
<dbReference type="GO" id="GO:0016740">
    <property type="term" value="F:transferase activity"/>
    <property type="evidence" value="ECO:0007669"/>
    <property type="project" value="UniProtKB-KW"/>
</dbReference>
<keyword evidence="2" id="KW-0808">Transferase</keyword>
<name>A0A0P0YQA6_9ENTR</name>
<evidence type="ECO:0000259" key="1">
    <source>
        <dbReference type="Pfam" id="PF04765"/>
    </source>
</evidence>
<dbReference type="InterPro" id="IPR048354">
    <property type="entry name" value="TOD1_MUCI70_glycTrfase_dom"/>
</dbReference>
<proteinExistence type="predicted"/>
<reference evidence="2" key="2">
    <citation type="journal article" date="2015" name="Sci. Rep.">
        <title>Genetic analysis of capsular polysaccharide synthesis gene clusters in 79 capsular types of Klebsiella spp.</title>
        <authorList>
            <person name="Pan Y.J."/>
            <person name="Lin T.L."/>
            <person name="Chen C.T."/>
            <person name="Chen Y.Y."/>
            <person name="Hsieh P.F."/>
            <person name="Hsu C.R."/>
            <person name="Wu M.C."/>
            <person name="Wang J.T."/>
        </authorList>
    </citation>
    <scope>NUCLEOTIDE SEQUENCE</scope>
    <source>
        <strain evidence="2">1754/49</strain>
    </source>
</reference>
<dbReference type="EMBL" id="AB924559">
    <property type="protein sequence ID" value="BAT23398.1"/>
    <property type="molecule type" value="Genomic_DNA"/>
</dbReference>
<sequence>MSLMDKIVVYTAVTGSYDDLQPVCCVESCFDYICFTDYDFSGKVPSPWKHIRLPKSSFDNKDIARYCKLNPHKLLPMYASSIWIDGNISIKCEIANLAKDILASSDVASYQHWWRDATEQEFYECARYGFDFAWQLKSQLQRYYKEGYRSVDFFENNVIFRNHMKQSLILMHDIWWSEYLQGGKRDQYSFTYAAYKAGVHIRSLGMHDPRINKIYFDYFQHAKKRPFKQTIIKIINRIYIFATQWRVSEPKRENALAKKSK</sequence>